<comment type="caution">
    <text evidence="1">The sequence shown here is derived from an EMBL/GenBank/DDBJ whole genome shotgun (WGS) entry which is preliminary data.</text>
</comment>
<name>A0A5B7HKS9_PORTR</name>
<dbReference type="EMBL" id="VSRR010030133">
    <property type="protein sequence ID" value="MPC69857.1"/>
    <property type="molecule type" value="Genomic_DNA"/>
</dbReference>
<dbReference type="Proteomes" id="UP000324222">
    <property type="component" value="Unassembled WGS sequence"/>
</dbReference>
<accession>A0A5B7HKS9</accession>
<proteinExistence type="predicted"/>
<organism evidence="1 2">
    <name type="scientific">Portunus trituberculatus</name>
    <name type="common">Swimming crab</name>
    <name type="synonym">Neptunus trituberculatus</name>
    <dbReference type="NCBI Taxonomy" id="210409"/>
    <lineage>
        <taxon>Eukaryota</taxon>
        <taxon>Metazoa</taxon>
        <taxon>Ecdysozoa</taxon>
        <taxon>Arthropoda</taxon>
        <taxon>Crustacea</taxon>
        <taxon>Multicrustacea</taxon>
        <taxon>Malacostraca</taxon>
        <taxon>Eumalacostraca</taxon>
        <taxon>Eucarida</taxon>
        <taxon>Decapoda</taxon>
        <taxon>Pleocyemata</taxon>
        <taxon>Brachyura</taxon>
        <taxon>Eubrachyura</taxon>
        <taxon>Portunoidea</taxon>
        <taxon>Portunidae</taxon>
        <taxon>Portuninae</taxon>
        <taxon>Portunus</taxon>
    </lineage>
</organism>
<sequence>MFPLSPCDRGGGQRDKASHLLGSLGSQVAAAAAAAVRGQGIKGVNLP</sequence>
<evidence type="ECO:0000313" key="2">
    <source>
        <dbReference type="Proteomes" id="UP000324222"/>
    </source>
</evidence>
<keyword evidence="2" id="KW-1185">Reference proteome</keyword>
<evidence type="ECO:0000313" key="1">
    <source>
        <dbReference type="EMBL" id="MPC69857.1"/>
    </source>
</evidence>
<dbReference type="AlphaFoldDB" id="A0A5B7HKS9"/>
<gene>
    <name evidence="1" type="ORF">E2C01_064089</name>
</gene>
<protein>
    <submittedName>
        <fullName evidence="1">Uncharacterized protein</fullName>
    </submittedName>
</protein>
<reference evidence="1 2" key="1">
    <citation type="submission" date="2019-05" db="EMBL/GenBank/DDBJ databases">
        <title>Another draft genome of Portunus trituberculatus and its Hox gene families provides insights of decapod evolution.</title>
        <authorList>
            <person name="Jeong J.-H."/>
            <person name="Song I."/>
            <person name="Kim S."/>
            <person name="Choi T."/>
            <person name="Kim D."/>
            <person name="Ryu S."/>
            <person name="Kim W."/>
        </authorList>
    </citation>
    <scope>NUCLEOTIDE SEQUENCE [LARGE SCALE GENOMIC DNA]</scope>
    <source>
        <tissue evidence="1">Muscle</tissue>
    </source>
</reference>